<name>A0A3M7S1Z7_BRAPC</name>
<protein>
    <submittedName>
        <fullName evidence="1">Uncharacterized protein</fullName>
    </submittedName>
</protein>
<reference evidence="1 2" key="1">
    <citation type="journal article" date="2018" name="Sci. Rep.">
        <title>Genomic signatures of local adaptation to the degree of environmental predictability in rotifers.</title>
        <authorList>
            <person name="Franch-Gras L."/>
            <person name="Hahn C."/>
            <person name="Garcia-Roger E.M."/>
            <person name="Carmona M.J."/>
            <person name="Serra M."/>
            <person name="Gomez A."/>
        </authorList>
    </citation>
    <scope>NUCLEOTIDE SEQUENCE [LARGE SCALE GENOMIC DNA]</scope>
    <source>
        <strain evidence="1">HYR1</strain>
    </source>
</reference>
<comment type="caution">
    <text evidence="1">The sequence shown here is derived from an EMBL/GenBank/DDBJ whole genome shotgun (WGS) entry which is preliminary data.</text>
</comment>
<organism evidence="1 2">
    <name type="scientific">Brachionus plicatilis</name>
    <name type="common">Marine rotifer</name>
    <name type="synonym">Brachionus muelleri</name>
    <dbReference type="NCBI Taxonomy" id="10195"/>
    <lineage>
        <taxon>Eukaryota</taxon>
        <taxon>Metazoa</taxon>
        <taxon>Spiralia</taxon>
        <taxon>Gnathifera</taxon>
        <taxon>Rotifera</taxon>
        <taxon>Eurotatoria</taxon>
        <taxon>Monogononta</taxon>
        <taxon>Pseudotrocha</taxon>
        <taxon>Ploima</taxon>
        <taxon>Brachionidae</taxon>
        <taxon>Brachionus</taxon>
    </lineage>
</organism>
<dbReference type="Proteomes" id="UP000276133">
    <property type="component" value="Unassembled WGS sequence"/>
</dbReference>
<gene>
    <name evidence="1" type="ORF">BpHYR1_007540</name>
</gene>
<evidence type="ECO:0000313" key="1">
    <source>
        <dbReference type="EMBL" id="RNA29669.1"/>
    </source>
</evidence>
<accession>A0A3M7S1Z7</accession>
<sequence length="512" mass="57421">MDKIPELWSWITLNIDLSWCRTSLHGHLRSGHAPRRLSSICHQSDCKIVQSIRHQIINDHISLRGILVHKFCLCQIGHYPVPDCVDPVIDNGLIWSEVPIGPADLDRPRRYSHRLNIQRRKQVLTVAQSRLSLVGVWRRHPLDHNGLIGGLSVNLSRPTGHPALVHLVRKSLRNHPVGRRTTSVPSFGRHSERVFVTGQKARHHLGPGLALHLQMPHLLVILLDVYCVADYGPVALVQRRQLPLDQHSTCVHCFGGQIFGRTVRHIARRLHQNSHTVLPQIALIYVLIERFAFTGHKAIWPSGTAMSVKIVHVYGNQPKFVSGIFEQIFKQKFIVVRVGKVTRYVNVDVLLGRFFLLVTSGLIVKIITQCLIQRVIILFHLTWYELVGMQIAAGNWSIVNMLISGTECDNAITCIIINQLGLEVDWSVGQVVVSCGLNLCTGTIRAHSKRSHTNHVLSVWCEAIDQTCGGRGVCLSLTLGSFGTPVHLIGQVVDAAHHRRRLPLDSDRFGLS</sequence>
<dbReference type="EMBL" id="REGN01002176">
    <property type="protein sequence ID" value="RNA29669.1"/>
    <property type="molecule type" value="Genomic_DNA"/>
</dbReference>
<dbReference type="AlphaFoldDB" id="A0A3M7S1Z7"/>
<proteinExistence type="predicted"/>
<keyword evidence="2" id="KW-1185">Reference proteome</keyword>
<evidence type="ECO:0000313" key="2">
    <source>
        <dbReference type="Proteomes" id="UP000276133"/>
    </source>
</evidence>